<sequence length="116" mass="12510">MSNVTTEWHGDALIAALKAEAPEALNHAAELLRGDSVPLAPIDRGPLRASVQVTPATAGSLTAYVSYDTPYAARQHEEMDWRHDEGQAKYLEGPLTENEAKYQQAIASRLGKALGP</sequence>
<organism evidence="1 2">
    <name type="scientific">Leucobacter viscericola</name>
    <dbReference type="NCBI Taxonomy" id="2714935"/>
    <lineage>
        <taxon>Bacteria</taxon>
        <taxon>Bacillati</taxon>
        <taxon>Actinomycetota</taxon>
        <taxon>Actinomycetes</taxon>
        <taxon>Micrococcales</taxon>
        <taxon>Microbacteriaceae</taxon>
        <taxon>Leucobacter</taxon>
    </lineage>
</organism>
<accession>A0A6G7XHR8</accession>
<dbReference type="RefSeq" id="WP_166292489.1">
    <property type="nucleotide sequence ID" value="NZ_CP049863.1"/>
</dbReference>
<dbReference type="KEGG" id="lvi:G7068_13785"/>
<gene>
    <name evidence="1" type="ORF">G7068_13785</name>
</gene>
<evidence type="ECO:0000313" key="2">
    <source>
        <dbReference type="Proteomes" id="UP000502677"/>
    </source>
</evidence>
<proteinExistence type="predicted"/>
<reference evidence="1 2" key="1">
    <citation type="submission" date="2020-03" db="EMBL/GenBank/DDBJ databases">
        <title>Leucobacter sp. nov., isolated from beetles.</title>
        <authorList>
            <person name="Hyun D.-W."/>
            <person name="Bae J.-W."/>
        </authorList>
    </citation>
    <scope>NUCLEOTIDE SEQUENCE [LARGE SCALE GENOMIC DNA]</scope>
    <source>
        <strain evidence="1 2">HDW9C</strain>
    </source>
</reference>
<dbReference type="EMBL" id="CP049863">
    <property type="protein sequence ID" value="QIK64150.1"/>
    <property type="molecule type" value="Genomic_DNA"/>
</dbReference>
<dbReference type="AlphaFoldDB" id="A0A6G7XHR8"/>
<name>A0A6G7XHR8_9MICO</name>
<keyword evidence="2" id="KW-1185">Reference proteome</keyword>
<protein>
    <submittedName>
        <fullName evidence="1">Uncharacterized protein</fullName>
    </submittedName>
</protein>
<dbReference type="Proteomes" id="UP000502677">
    <property type="component" value="Chromosome"/>
</dbReference>
<evidence type="ECO:0000313" key="1">
    <source>
        <dbReference type="EMBL" id="QIK64150.1"/>
    </source>
</evidence>